<feature type="region of interest" description="Disordered" evidence="1">
    <location>
        <begin position="182"/>
        <end position="233"/>
    </location>
</feature>
<feature type="compositionally biased region" description="Low complexity" evidence="1">
    <location>
        <begin position="217"/>
        <end position="230"/>
    </location>
</feature>
<protein>
    <submittedName>
        <fullName evidence="2">Uncharacterized protein</fullName>
    </submittedName>
</protein>
<feature type="compositionally biased region" description="Polar residues" evidence="1">
    <location>
        <begin position="29"/>
        <end position="39"/>
    </location>
</feature>
<feature type="region of interest" description="Disordered" evidence="1">
    <location>
        <begin position="342"/>
        <end position="366"/>
    </location>
</feature>
<dbReference type="Proteomes" id="UP000284842">
    <property type="component" value="Unassembled WGS sequence"/>
</dbReference>
<evidence type="ECO:0000313" key="2">
    <source>
        <dbReference type="EMBL" id="PPQ75804.1"/>
    </source>
</evidence>
<proteinExistence type="predicted"/>
<gene>
    <name evidence="2" type="ORF">CVT24_002685</name>
</gene>
<feature type="compositionally biased region" description="Low complexity" evidence="1">
    <location>
        <begin position="1"/>
        <end position="16"/>
    </location>
</feature>
<sequence>MPSNITSSPDSLRPTSPSSPPPPMDLRHMTSNGLLSSPTRDNHHAKTNPNRLSQHYRSTDLKVAPSIPSSPTSIHSSSSAIFERDIEPIIPPSPPSTLHNPPNPHRIPRAKHTGQIEQSVPSVLDSAASVLATLDDTDPADQVAVVAPMNITAEMGDSLGLGLGGSSSLGLSLGMGLPSQIGQGATRSGSGFASPIGSLRSRSPSPLGMRLTGGTAGTSATATTTTQQSQPLNLAIPVPHQTSQQMSIGLSMEAVSSSPPQPHSIPSRSPSMGSPATRARSISPSQNPQQPNSPSLLPITMTHSTSSTHNPTSPTTLSHPPSPAHGPKKRLSFMSYTDLLASTPSTTQPLSSLTSNASTSEPPPHIPTVSMVNVALSANASRAASVTGSPLSSPVSLPGATGVPSLRNVSGVASVISQTSVSQSHASAVGGPVGGLTHPGMKESIALLDNVGGEWEREGMGLGLEERLGIVGVVAK</sequence>
<organism evidence="2 3">
    <name type="scientific">Panaeolus cyanescens</name>
    <dbReference type="NCBI Taxonomy" id="181874"/>
    <lineage>
        <taxon>Eukaryota</taxon>
        <taxon>Fungi</taxon>
        <taxon>Dikarya</taxon>
        <taxon>Basidiomycota</taxon>
        <taxon>Agaricomycotina</taxon>
        <taxon>Agaricomycetes</taxon>
        <taxon>Agaricomycetidae</taxon>
        <taxon>Agaricales</taxon>
        <taxon>Agaricineae</taxon>
        <taxon>Galeropsidaceae</taxon>
        <taxon>Panaeolus</taxon>
    </lineage>
</organism>
<comment type="caution">
    <text evidence="2">The sequence shown here is derived from an EMBL/GenBank/DDBJ whole genome shotgun (WGS) entry which is preliminary data.</text>
</comment>
<feature type="region of interest" description="Disordered" evidence="1">
    <location>
        <begin position="252"/>
        <end position="330"/>
    </location>
</feature>
<dbReference type="InParanoid" id="A0A409WBC0"/>
<feature type="compositionally biased region" description="Polar residues" evidence="1">
    <location>
        <begin position="47"/>
        <end position="56"/>
    </location>
</feature>
<evidence type="ECO:0000256" key="1">
    <source>
        <dbReference type="SAM" id="MobiDB-lite"/>
    </source>
</evidence>
<dbReference type="EMBL" id="NHTK01005639">
    <property type="protein sequence ID" value="PPQ75804.1"/>
    <property type="molecule type" value="Genomic_DNA"/>
</dbReference>
<dbReference type="STRING" id="181874.A0A409WBC0"/>
<feature type="compositionally biased region" description="Polar residues" evidence="1">
    <location>
        <begin position="182"/>
        <end position="191"/>
    </location>
</feature>
<dbReference type="AlphaFoldDB" id="A0A409WBC0"/>
<name>A0A409WBC0_9AGAR</name>
<feature type="compositionally biased region" description="Low complexity" evidence="1">
    <location>
        <begin position="281"/>
        <end position="319"/>
    </location>
</feature>
<accession>A0A409WBC0</accession>
<feature type="region of interest" description="Disordered" evidence="1">
    <location>
        <begin position="1"/>
        <end position="56"/>
    </location>
</feature>
<dbReference type="OrthoDB" id="2563900at2759"/>
<evidence type="ECO:0000313" key="3">
    <source>
        <dbReference type="Proteomes" id="UP000284842"/>
    </source>
</evidence>
<keyword evidence="3" id="KW-1185">Reference proteome</keyword>
<feature type="compositionally biased region" description="Low complexity" evidence="1">
    <location>
        <begin position="342"/>
        <end position="355"/>
    </location>
</feature>
<reference evidence="2 3" key="1">
    <citation type="journal article" date="2018" name="Evol. Lett.">
        <title>Horizontal gene cluster transfer increased hallucinogenic mushroom diversity.</title>
        <authorList>
            <person name="Reynolds H.T."/>
            <person name="Vijayakumar V."/>
            <person name="Gluck-Thaler E."/>
            <person name="Korotkin H.B."/>
            <person name="Matheny P.B."/>
            <person name="Slot J.C."/>
        </authorList>
    </citation>
    <scope>NUCLEOTIDE SEQUENCE [LARGE SCALE GENOMIC DNA]</scope>
    <source>
        <strain evidence="2 3">2629</strain>
    </source>
</reference>